<protein>
    <submittedName>
        <fullName evidence="1">Uncharacterized protein</fullName>
    </submittedName>
</protein>
<proteinExistence type="predicted"/>
<keyword evidence="2" id="KW-1185">Reference proteome</keyword>
<name>A0A194RHF0_PAPMA</name>
<evidence type="ECO:0000313" key="1">
    <source>
        <dbReference type="EMBL" id="KPJ17002.1"/>
    </source>
</evidence>
<organism evidence="1 2">
    <name type="scientific">Papilio machaon</name>
    <name type="common">Old World swallowtail butterfly</name>
    <dbReference type="NCBI Taxonomy" id="76193"/>
    <lineage>
        <taxon>Eukaryota</taxon>
        <taxon>Metazoa</taxon>
        <taxon>Ecdysozoa</taxon>
        <taxon>Arthropoda</taxon>
        <taxon>Hexapoda</taxon>
        <taxon>Insecta</taxon>
        <taxon>Pterygota</taxon>
        <taxon>Neoptera</taxon>
        <taxon>Endopterygota</taxon>
        <taxon>Lepidoptera</taxon>
        <taxon>Glossata</taxon>
        <taxon>Ditrysia</taxon>
        <taxon>Papilionoidea</taxon>
        <taxon>Papilionidae</taxon>
        <taxon>Papilioninae</taxon>
        <taxon>Papilio</taxon>
    </lineage>
</organism>
<evidence type="ECO:0000313" key="2">
    <source>
        <dbReference type="Proteomes" id="UP000053240"/>
    </source>
</evidence>
<sequence length="64" mass="7519">MGECCRVPEFPADMRKPRKWCGSRREWSSPPDVARRVYSSVFLGSPGEYPGKYTTQIYTFYNYL</sequence>
<gene>
    <name evidence="1" type="ORF">RR48_13858</name>
</gene>
<dbReference type="EMBL" id="KQ460205">
    <property type="protein sequence ID" value="KPJ17002.1"/>
    <property type="molecule type" value="Genomic_DNA"/>
</dbReference>
<dbReference type="Proteomes" id="UP000053240">
    <property type="component" value="Unassembled WGS sequence"/>
</dbReference>
<accession>A0A194RHF0</accession>
<reference evidence="1 2" key="1">
    <citation type="journal article" date="2015" name="Nat. Commun.">
        <title>Outbred genome sequencing and CRISPR/Cas9 gene editing in butterflies.</title>
        <authorList>
            <person name="Li X."/>
            <person name="Fan D."/>
            <person name="Zhang W."/>
            <person name="Liu G."/>
            <person name="Zhang L."/>
            <person name="Zhao L."/>
            <person name="Fang X."/>
            <person name="Chen L."/>
            <person name="Dong Y."/>
            <person name="Chen Y."/>
            <person name="Ding Y."/>
            <person name="Zhao R."/>
            <person name="Feng M."/>
            <person name="Zhu Y."/>
            <person name="Feng Y."/>
            <person name="Jiang X."/>
            <person name="Zhu D."/>
            <person name="Xiang H."/>
            <person name="Feng X."/>
            <person name="Li S."/>
            <person name="Wang J."/>
            <person name="Zhang G."/>
            <person name="Kronforst M.R."/>
            <person name="Wang W."/>
        </authorList>
    </citation>
    <scope>NUCLEOTIDE SEQUENCE [LARGE SCALE GENOMIC DNA]</scope>
    <source>
        <strain evidence="1">Ya'a_city_454_Pm</strain>
        <tissue evidence="1">Whole body</tissue>
    </source>
</reference>
<dbReference type="InParanoid" id="A0A194RHF0"/>
<dbReference type="AlphaFoldDB" id="A0A194RHF0"/>